<dbReference type="RefSeq" id="WP_187265823.1">
    <property type="nucleotide sequence ID" value="NZ_JBHUEJ010000025.1"/>
</dbReference>
<accession>A0ABW4KVD2</accession>
<dbReference type="InterPro" id="IPR021398">
    <property type="entry name" value="DUF3037"/>
</dbReference>
<proteinExistence type="predicted"/>
<dbReference type="Pfam" id="PF11236">
    <property type="entry name" value="DUF3037"/>
    <property type="match status" value="1"/>
</dbReference>
<protein>
    <submittedName>
        <fullName evidence="1">DUF3037 domain-containing protein</fullName>
    </submittedName>
</protein>
<name>A0ABW4KVD2_9BURK</name>
<keyword evidence="2" id="KW-1185">Reference proteome</keyword>
<comment type="caution">
    <text evidence="1">The sequence shown here is derived from an EMBL/GenBank/DDBJ whole genome shotgun (WGS) entry which is preliminary data.</text>
</comment>
<evidence type="ECO:0000313" key="1">
    <source>
        <dbReference type="EMBL" id="MFD1711376.1"/>
    </source>
</evidence>
<gene>
    <name evidence="1" type="ORF">ACFSF0_12215</name>
</gene>
<dbReference type="Proteomes" id="UP001597304">
    <property type="component" value="Unassembled WGS sequence"/>
</dbReference>
<sequence>MNTDTLLFSLVRYQPDLHRQEVVNVGVVLFTPRGTRVSFASNQGKLLALDPNFSLSRFFDQAKKMQVALTGLRDDRVPIEEQIRFFSVGAGITLSPTGMIDAHGDADEKVIEELLSNYVLAPVKRRYRAPQTSRLHTELRQVFRDARILGSNPTDISKHLVVPNYPIDPDVGLFAEFALKNGRLHITETVDFRVRVASSKRQEAQAKTLLLVQALESVGSNNLKRYVVVTGASAQVQASMNLLERHADDFIVRESGQDWQRYVDAMHRAASTEERPLH</sequence>
<organism evidence="1 2">
    <name type="scientific">Ottowia flava</name>
    <dbReference type="NCBI Taxonomy" id="2675430"/>
    <lineage>
        <taxon>Bacteria</taxon>
        <taxon>Pseudomonadati</taxon>
        <taxon>Pseudomonadota</taxon>
        <taxon>Betaproteobacteria</taxon>
        <taxon>Burkholderiales</taxon>
        <taxon>Comamonadaceae</taxon>
        <taxon>Ottowia</taxon>
    </lineage>
</organism>
<dbReference type="EMBL" id="JBHUEJ010000025">
    <property type="protein sequence ID" value="MFD1711376.1"/>
    <property type="molecule type" value="Genomic_DNA"/>
</dbReference>
<evidence type="ECO:0000313" key="2">
    <source>
        <dbReference type="Proteomes" id="UP001597304"/>
    </source>
</evidence>
<reference evidence="2" key="1">
    <citation type="journal article" date="2019" name="Int. J. Syst. Evol. Microbiol.">
        <title>The Global Catalogue of Microorganisms (GCM) 10K type strain sequencing project: providing services to taxonomists for standard genome sequencing and annotation.</title>
        <authorList>
            <consortium name="The Broad Institute Genomics Platform"/>
            <consortium name="The Broad Institute Genome Sequencing Center for Infectious Disease"/>
            <person name="Wu L."/>
            <person name="Ma J."/>
        </authorList>
    </citation>
    <scope>NUCLEOTIDE SEQUENCE [LARGE SCALE GENOMIC DNA]</scope>
    <source>
        <strain evidence="2">LMG 29247</strain>
    </source>
</reference>